<organism evidence="8 9">
    <name type="scientific">Exidia glandulosa HHB12029</name>
    <dbReference type="NCBI Taxonomy" id="1314781"/>
    <lineage>
        <taxon>Eukaryota</taxon>
        <taxon>Fungi</taxon>
        <taxon>Dikarya</taxon>
        <taxon>Basidiomycota</taxon>
        <taxon>Agaricomycotina</taxon>
        <taxon>Agaricomycetes</taxon>
        <taxon>Auriculariales</taxon>
        <taxon>Exidiaceae</taxon>
        <taxon>Exidia</taxon>
    </lineage>
</organism>
<dbReference type="EMBL" id="KV426268">
    <property type="protein sequence ID" value="KZV83501.1"/>
    <property type="molecule type" value="Genomic_DNA"/>
</dbReference>
<keyword evidence="9" id="KW-1185">Reference proteome</keyword>
<dbReference type="PANTHER" id="PTHR42940">
    <property type="entry name" value="ALCOHOL DEHYDROGENASE 1-RELATED"/>
    <property type="match status" value="1"/>
</dbReference>
<dbReference type="STRING" id="1314781.A0A165CZI3"/>
<feature type="non-terminal residue" evidence="8">
    <location>
        <position position="1"/>
    </location>
</feature>
<sequence length="264" mass="27903">LVGVGWNGGYCALFCDECREGRYEWCSTEKITGATHDGGHAEYIFAPFSSVLSIAEEALETHTYAELAPIMCAGATMYETLRTTKWSPGDVLVIQGLGGLGHLGVQYGRKLGLKVVAVSSGSAKAHFAKQLGADLYIDASSTDAVQTIRSLGGAKLIIATAPSAPAMISLLPALSKEGIMAQVGADFSPAGHKMEVSNPLLVNNRATVMGWTCGASKATENCVRFSVMAGIKPIVETFPLASFPEAYDKLLYGSPNLRCVITFD</sequence>
<comment type="cofactor">
    <cofactor evidence="1">
        <name>Zn(2+)</name>
        <dbReference type="ChEBI" id="CHEBI:29105"/>
    </cofactor>
</comment>
<dbReference type="InterPro" id="IPR036291">
    <property type="entry name" value="NAD(P)-bd_dom_sf"/>
</dbReference>
<dbReference type="InParanoid" id="A0A165CZI3"/>
<dbReference type="GO" id="GO:0004022">
    <property type="term" value="F:alcohol dehydrogenase (NAD+) activity"/>
    <property type="evidence" value="ECO:0007669"/>
    <property type="project" value="TreeGrafter"/>
</dbReference>
<proteinExistence type="inferred from homology"/>
<name>A0A165CZI3_EXIGL</name>
<dbReference type="FunFam" id="3.40.50.720:FF:000039">
    <property type="entry name" value="Alcohol dehydrogenase AdhP"/>
    <property type="match status" value="1"/>
</dbReference>
<evidence type="ECO:0000256" key="1">
    <source>
        <dbReference type="ARBA" id="ARBA00001947"/>
    </source>
</evidence>
<dbReference type="SUPFAM" id="SSF50129">
    <property type="entry name" value="GroES-like"/>
    <property type="match status" value="1"/>
</dbReference>
<dbReference type="Proteomes" id="UP000077266">
    <property type="component" value="Unassembled WGS sequence"/>
</dbReference>
<dbReference type="Gene3D" id="3.40.50.720">
    <property type="entry name" value="NAD(P)-binding Rossmann-like Domain"/>
    <property type="match status" value="1"/>
</dbReference>
<dbReference type="PANTHER" id="PTHR42940:SF7">
    <property type="entry name" value="ALCOHOL DEHYDROGENASE-LIKE N-TERMINAL DOMAIN-CONTAINING PROTEIN"/>
    <property type="match status" value="1"/>
</dbReference>
<dbReference type="OrthoDB" id="1560166at2759"/>
<keyword evidence="6" id="KW-0520">NAD</keyword>
<keyword evidence="4" id="KW-0862">Zinc</keyword>
<keyword evidence="3" id="KW-0479">Metal-binding</keyword>
<dbReference type="GO" id="GO:0046872">
    <property type="term" value="F:metal ion binding"/>
    <property type="evidence" value="ECO:0007669"/>
    <property type="project" value="UniProtKB-KW"/>
</dbReference>
<dbReference type="Pfam" id="PF00107">
    <property type="entry name" value="ADH_zinc_N"/>
    <property type="match status" value="1"/>
</dbReference>
<evidence type="ECO:0000259" key="7">
    <source>
        <dbReference type="Pfam" id="PF00107"/>
    </source>
</evidence>
<dbReference type="SUPFAM" id="SSF51735">
    <property type="entry name" value="NAD(P)-binding Rossmann-fold domains"/>
    <property type="match status" value="1"/>
</dbReference>
<dbReference type="InterPro" id="IPR013149">
    <property type="entry name" value="ADH-like_C"/>
</dbReference>
<evidence type="ECO:0000256" key="6">
    <source>
        <dbReference type="ARBA" id="ARBA00023027"/>
    </source>
</evidence>
<feature type="domain" description="Alcohol dehydrogenase-like C-terminal" evidence="7">
    <location>
        <begin position="99"/>
        <end position="224"/>
    </location>
</feature>
<evidence type="ECO:0000313" key="8">
    <source>
        <dbReference type="EMBL" id="KZV83501.1"/>
    </source>
</evidence>
<dbReference type="AlphaFoldDB" id="A0A165CZI3"/>
<dbReference type="Gene3D" id="3.90.180.10">
    <property type="entry name" value="Medium-chain alcohol dehydrogenases, catalytic domain"/>
    <property type="match status" value="1"/>
</dbReference>
<accession>A0A165CZI3</accession>
<evidence type="ECO:0000256" key="5">
    <source>
        <dbReference type="ARBA" id="ARBA00023002"/>
    </source>
</evidence>
<dbReference type="InterPro" id="IPR011032">
    <property type="entry name" value="GroES-like_sf"/>
</dbReference>
<dbReference type="GO" id="GO:0005737">
    <property type="term" value="C:cytoplasm"/>
    <property type="evidence" value="ECO:0007669"/>
    <property type="project" value="TreeGrafter"/>
</dbReference>
<gene>
    <name evidence="8" type="ORF">EXIGLDRAFT_808440</name>
</gene>
<evidence type="ECO:0000256" key="4">
    <source>
        <dbReference type="ARBA" id="ARBA00022833"/>
    </source>
</evidence>
<protein>
    <submittedName>
        <fullName evidence="8">NAD(P)-binding protein</fullName>
    </submittedName>
</protein>
<comment type="similarity">
    <text evidence="2">Belongs to the zinc-containing alcohol dehydrogenase family.</text>
</comment>
<reference evidence="8 9" key="1">
    <citation type="journal article" date="2016" name="Mol. Biol. Evol.">
        <title>Comparative Genomics of Early-Diverging Mushroom-Forming Fungi Provides Insights into the Origins of Lignocellulose Decay Capabilities.</title>
        <authorList>
            <person name="Nagy L.G."/>
            <person name="Riley R."/>
            <person name="Tritt A."/>
            <person name="Adam C."/>
            <person name="Daum C."/>
            <person name="Floudas D."/>
            <person name="Sun H."/>
            <person name="Yadav J.S."/>
            <person name="Pangilinan J."/>
            <person name="Larsson K.H."/>
            <person name="Matsuura K."/>
            <person name="Barry K."/>
            <person name="Labutti K."/>
            <person name="Kuo R."/>
            <person name="Ohm R.A."/>
            <person name="Bhattacharya S.S."/>
            <person name="Shirouzu T."/>
            <person name="Yoshinaga Y."/>
            <person name="Martin F.M."/>
            <person name="Grigoriev I.V."/>
            <person name="Hibbett D.S."/>
        </authorList>
    </citation>
    <scope>NUCLEOTIDE SEQUENCE [LARGE SCALE GENOMIC DNA]</scope>
    <source>
        <strain evidence="8 9">HHB12029</strain>
    </source>
</reference>
<evidence type="ECO:0000313" key="9">
    <source>
        <dbReference type="Proteomes" id="UP000077266"/>
    </source>
</evidence>
<evidence type="ECO:0000256" key="3">
    <source>
        <dbReference type="ARBA" id="ARBA00022723"/>
    </source>
</evidence>
<evidence type="ECO:0000256" key="2">
    <source>
        <dbReference type="ARBA" id="ARBA00008072"/>
    </source>
</evidence>
<keyword evidence="5" id="KW-0560">Oxidoreductase</keyword>